<feature type="transmembrane region" description="Helical" evidence="1">
    <location>
        <begin position="66"/>
        <end position="88"/>
    </location>
</feature>
<evidence type="ECO:0000313" key="3">
    <source>
        <dbReference type="Proteomes" id="UP000186698"/>
    </source>
</evidence>
<keyword evidence="1" id="KW-0472">Membrane</keyword>
<sequence length="247" mass="27254">MNPSVKYLPWTFSAALFFEVTCTTDVGTVSSPIIKFKSATGVAPSQPFPSAKNGTEARGKTFYTELWFIILMALLVLLLLAIFLSLVLRKKINKQPYPRERPPLVPVQPRMSPSSAYTQHETYACDLVADLSGSTNCITLKSYTAHSEGFVELKVSELETNTTPNTPVLVRKPSQISHSFSQNSLYRGASQFISSHDEKSLADGSLWDNALQGHDSGMYVEDEDLISTIKSFSTVTKQNTAFTDTPL</sequence>
<keyword evidence="2" id="KW-0732">Signal</keyword>
<evidence type="ECO:0000256" key="1">
    <source>
        <dbReference type="SAM" id="Phobius"/>
    </source>
</evidence>
<evidence type="ECO:0000256" key="2">
    <source>
        <dbReference type="SAM" id="SignalP"/>
    </source>
</evidence>
<accession>A0A8J1KSA1</accession>
<keyword evidence="1" id="KW-1133">Transmembrane helix</keyword>
<dbReference type="CTD" id="121394161"/>
<gene>
    <name evidence="4" type="primary">LOC121394161</name>
</gene>
<dbReference type="AlphaFoldDB" id="A0A8J1KSA1"/>
<name>A0A8J1KSA1_XENLA</name>
<dbReference type="OrthoDB" id="5984158at2759"/>
<keyword evidence="1" id="KW-0812">Transmembrane</keyword>
<proteinExistence type="predicted"/>
<keyword evidence="3" id="KW-1185">Reference proteome</keyword>
<feature type="signal peptide" evidence="2">
    <location>
        <begin position="1"/>
        <end position="23"/>
    </location>
</feature>
<evidence type="ECO:0000313" key="4">
    <source>
        <dbReference type="RefSeq" id="XP_041420186.1"/>
    </source>
</evidence>
<organism evidence="3 4">
    <name type="scientific">Xenopus laevis</name>
    <name type="common">African clawed frog</name>
    <dbReference type="NCBI Taxonomy" id="8355"/>
    <lineage>
        <taxon>Eukaryota</taxon>
        <taxon>Metazoa</taxon>
        <taxon>Chordata</taxon>
        <taxon>Craniata</taxon>
        <taxon>Vertebrata</taxon>
        <taxon>Euteleostomi</taxon>
        <taxon>Amphibia</taxon>
        <taxon>Batrachia</taxon>
        <taxon>Anura</taxon>
        <taxon>Pipoidea</taxon>
        <taxon>Pipidae</taxon>
        <taxon>Xenopodinae</taxon>
        <taxon>Xenopus</taxon>
        <taxon>Xenopus</taxon>
    </lineage>
</organism>
<dbReference type="GeneID" id="121394161"/>
<dbReference type="RefSeq" id="XP_041420186.1">
    <property type="nucleotide sequence ID" value="XM_041564252.1"/>
</dbReference>
<reference evidence="4" key="1">
    <citation type="submission" date="2025-08" db="UniProtKB">
        <authorList>
            <consortium name="RefSeq"/>
        </authorList>
    </citation>
    <scope>IDENTIFICATION</scope>
    <source>
        <strain evidence="4">J_2021</strain>
        <tissue evidence="4">Erythrocytes</tissue>
    </source>
</reference>
<feature type="chain" id="PRO_5035175337" evidence="2">
    <location>
        <begin position="24"/>
        <end position="247"/>
    </location>
</feature>
<protein>
    <submittedName>
        <fullName evidence="4">Usherin-like</fullName>
    </submittedName>
</protein>
<dbReference type="KEGG" id="xla:121394161"/>
<dbReference type="Proteomes" id="UP000186698">
    <property type="component" value="Chromosome 5S"/>
</dbReference>